<dbReference type="Pfam" id="PF13585">
    <property type="entry name" value="CHU_C"/>
    <property type="match status" value="1"/>
</dbReference>
<evidence type="ECO:0000313" key="1">
    <source>
        <dbReference type="EMBL" id="SEH88562.1"/>
    </source>
</evidence>
<organism evidence="1 2">
    <name type="scientific">Paenimyroides marinum</name>
    <dbReference type="NCBI Taxonomy" id="1159016"/>
    <lineage>
        <taxon>Bacteria</taxon>
        <taxon>Pseudomonadati</taxon>
        <taxon>Bacteroidota</taxon>
        <taxon>Flavobacteriia</taxon>
        <taxon>Flavobacteriales</taxon>
        <taxon>Flavobacteriaceae</taxon>
        <taxon>Paenimyroides</taxon>
    </lineage>
</organism>
<protein>
    <submittedName>
        <fullName evidence="1">Gliding motility-associated C-terminal domain-containing protein</fullName>
    </submittedName>
</protein>
<dbReference type="AlphaFoldDB" id="A0A1H6LU48"/>
<gene>
    <name evidence="1" type="ORF">SAMN02927937_01938</name>
</gene>
<name>A0A1H6LU48_9FLAO</name>
<sequence length="91" mass="10673">MMDYPKYFTPNNDGYNDTWNIWSLKNQPESKIYIFDRFGKLIKQLSPAGEGWDGTFNGKPLPSTDYWFKAEYLDPKTGLNKEVNGHFSLKR</sequence>
<dbReference type="NCBIfam" id="TIGR04131">
    <property type="entry name" value="Bac_Flav_CTERM"/>
    <property type="match status" value="1"/>
</dbReference>
<dbReference type="EMBL" id="FNXE01000027">
    <property type="protein sequence ID" value="SEH88562.1"/>
    <property type="molecule type" value="Genomic_DNA"/>
</dbReference>
<accession>A0A1H6LU48</accession>
<proteinExistence type="predicted"/>
<evidence type="ECO:0000313" key="2">
    <source>
        <dbReference type="Proteomes" id="UP000199634"/>
    </source>
</evidence>
<reference evidence="1 2" key="1">
    <citation type="submission" date="2016-10" db="EMBL/GenBank/DDBJ databases">
        <authorList>
            <person name="de Groot N.N."/>
        </authorList>
    </citation>
    <scope>NUCLEOTIDE SEQUENCE [LARGE SCALE GENOMIC DNA]</scope>
    <source>
        <strain evidence="1 2">CGMCC 1.10825</strain>
    </source>
</reference>
<dbReference type="STRING" id="1159016.SAMN02927937_01938"/>
<keyword evidence="2" id="KW-1185">Reference proteome</keyword>
<dbReference type="Proteomes" id="UP000199634">
    <property type="component" value="Unassembled WGS sequence"/>
</dbReference>
<dbReference type="InterPro" id="IPR026341">
    <property type="entry name" value="T9SS_type_B"/>
</dbReference>